<feature type="domain" description="Heat-inducible transcription repressor HrcA C-terminal" evidence="6">
    <location>
        <begin position="104"/>
        <end position="320"/>
    </location>
</feature>
<gene>
    <name evidence="5 8" type="primary">hrcA</name>
    <name evidence="8" type="ORF">K8V42_07515</name>
</gene>
<keyword evidence="2 5" id="KW-0805">Transcription regulation</keyword>
<reference evidence="8" key="2">
    <citation type="submission" date="2021-11" db="EMBL/GenBank/DDBJ databases">
        <authorList>
            <person name="Gilroy R."/>
        </authorList>
    </citation>
    <scope>NUCLEOTIDE SEQUENCE</scope>
    <source>
        <strain evidence="8">150</strain>
    </source>
</reference>
<evidence type="ECO:0000256" key="3">
    <source>
        <dbReference type="ARBA" id="ARBA00023016"/>
    </source>
</evidence>
<dbReference type="PANTHER" id="PTHR34824">
    <property type="entry name" value="HEAT-INDUCIBLE TRANSCRIPTION REPRESSOR HRCA"/>
    <property type="match status" value="1"/>
</dbReference>
<dbReference type="NCBIfam" id="TIGR00331">
    <property type="entry name" value="hrcA"/>
    <property type="match status" value="1"/>
</dbReference>
<dbReference type="InterPro" id="IPR036388">
    <property type="entry name" value="WH-like_DNA-bd_sf"/>
</dbReference>
<evidence type="ECO:0000256" key="4">
    <source>
        <dbReference type="ARBA" id="ARBA00023163"/>
    </source>
</evidence>
<dbReference type="InterPro" id="IPR023120">
    <property type="entry name" value="WHTH_transcript_rep_HrcA_IDD"/>
</dbReference>
<reference evidence="8" key="1">
    <citation type="journal article" date="2021" name="PeerJ">
        <title>Extensive microbial diversity within the chicken gut microbiome revealed by metagenomics and culture.</title>
        <authorList>
            <person name="Gilroy R."/>
            <person name="Ravi A."/>
            <person name="Getino M."/>
            <person name="Pursley I."/>
            <person name="Horton D.L."/>
            <person name="Alikhan N.F."/>
            <person name="Baker D."/>
            <person name="Gharbi K."/>
            <person name="Hall N."/>
            <person name="Watson M."/>
            <person name="Adriaenssens E.M."/>
            <person name="Foster-Nyarko E."/>
            <person name="Jarju S."/>
            <person name="Secka A."/>
            <person name="Antonio M."/>
            <person name="Oren A."/>
            <person name="Chaudhuri R.R."/>
            <person name="La Ragione R."/>
            <person name="Hildebrand F."/>
            <person name="Pallen M.J."/>
        </authorList>
    </citation>
    <scope>NUCLEOTIDE SEQUENCE</scope>
    <source>
        <strain evidence="8">150</strain>
    </source>
</reference>
<dbReference type="InterPro" id="IPR002571">
    <property type="entry name" value="HrcA"/>
</dbReference>
<dbReference type="InterPro" id="IPR036390">
    <property type="entry name" value="WH_DNA-bd_sf"/>
</dbReference>
<dbReference type="OrthoDB" id="9783139at2"/>
<dbReference type="SUPFAM" id="SSF46785">
    <property type="entry name" value="Winged helix' DNA-binding domain"/>
    <property type="match status" value="1"/>
</dbReference>
<dbReference type="Gene3D" id="3.30.390.60">
    <property type="entry name" value="Heat-inducible transcription repressor hrca homolog, domain 3"/>
    <property type="match status" value="1"/>
</dbReference>
<proteinExistence type="inferred from homology"/>
<evidence type="ECO:0000256" key="2">
    <source>
        <dbReference type="ARBA" id="ARBA00023015"/>
    </source>
</evidence>
<accession>A0A9E4DST2</accession>
<evidence type="ECO:0000313" key="8">
    <source>
        <dbReference type="EMBL" id="MCC9274125.1"/>
    </source>
</evidence>
<evidence type="ECO:0000256" key="5">
    <source>
        <dbReference type="HAMAP-Rule" id="MF_00081"/>
    </source>
</evidence>
<dbReference type="SUPFAM" id="SSF55781">
    <property type="entry name" value="GAF domain-like"/>
    <property type="match status" value="1"/>
</dbReference>
<dbReference type="Proteomes" id="UP000813384">
    <property type="component" value="Unassembled WGS sequence"/>
</dbReference>
<dbReference type="HAMAP" id="MF_00081">
    <property type="entry name" value="HrcA"/>
    <property type="match status" value="1"/>
</dbReference>
<evidence type="ECO:0000259" key="7">
    <source>
        <dbReference type="Pfam" id="PF03444"/>
    </source>
</evidence>
<dbReference type="Gene3D" id="3.30.450.40">
    <property type="match status" value="1"/>
</dbReference>
<evidence type="ECO:0000259" key="6">
    <source>
        <dbReference type="Pfam" id="PF01628"/>
    </source>
</evidence>
<dbReference type="AlphaFoldDB" id="A0A9E4DST2"/>
<sequence>MLTERQGEILRVIIQNYTTTGQPVGSKTLMEGGIAASSATIRNEMKLLEELELLSKTHSSSGRIPSMKGYRYYVDHLLSPVQAHPNEIQRIRQEFGQEFHEINDIIQQSAEILSSLTSYTALALGPDVNERRLTSFKIVPLNHRQVVAIIVTDKGNVENRVFTLPSHIRSEELEVMIRIINDRLIGEPLITVYHRLRTEIPIILHKYFQTTEGILDLFDRMLNHLFEEKIYVGGQMNLLDFEGSQDKVQFKSMYSFMKNPEELTQLLAPRNTMIQIKIGSELGHELLENMSLIQASYDIQGHGKGTIALLGPANMPYSKMFGLVDVFRRELAVTLADYYRILDSSSE</sequence>
<evidence type="ECO:0000256" key="1">
    <source>
        <dbReference type="ARBA" id="ARBA00022491"/>
    </source>
</evidence>
<comment type="caution">
    <text evidence="8">The sequence shown here is derived from an EMBL/GenBank/DDBJ whole genome shotgun (WGS) entry which is preliminary data.</text>
</comment>
<comment type="similarity">
    <text evidence="5">Belongs to the HrcA family.</text>
</comment>
<keyword evidence="3 5" id="KW-0346">Stress response</keyword>
<dbReference type="Gene3D" id="1.10.10.10">
    <property type="entry name" value="Winged helix-like DNA-binding domain superfamily/Winged helix DNA-binding domain"/>
    <property type="match status" value="1"/>
</dbReference>
<dbReference type="RefSeq" id="WP_071875598.1">
    <property type="nucleotide sequence ID" value="NZ_JBHSHF010000013.1"/>
</dbReference>
<keyword evidence="4 5" id="KW-0804">Transcription</keyword>
<protein>
    <recommendedName>
        <fullName evidence="5">Heat-inducible transcription repressor HrcA</fullName>
    </recommendedName>
</protein>
<dbReference type="InterPro" id="IPR029016">
    <property type="entry name" value="GAF-like_dom_sf"/>
</dbReference>
<dbReference type="Pfam" id="PF03444">
    <property type="entry name" value="WHD_HrcA"/>
    <property type="match status" value="1"/>
</dbReference>
<dbReference type="PANTHER" id="PTHR34824:SF1">
    <property type="entry name" value="HEAT-INDUCIBLE TRANSCRIPTION REPRESSOR HRCA"/>
    <property type="match status" value="1"/>
</dbReference>
<comment type="function">
    <text evidence="5">Negative regulator of class I heat shock genes (grpE-dnaK-dnaJ and groELS operons). Prevents heat-shock induction of these operons.</text>
</comment>
<dbReference type="GO" id="GO:0003677">
    <property type="term" value="F:DNA binding"/>
    <property type="evidence" value="ECO:0007669"/>
    <property type="project" value="InterPro"/>
</dbReference>
<keyword evidence="1 5" id="KW-0678">Repressor</keyword>
<name>A0A9E4DST2_9ENTE</name>
<dbReference type="PIRSF" id="PIRSF005485">
    <property type="entry name" value="HrcA"/>
    <property type="match status" value="1"/>
</dbReference>
<feature type="domain" description="Winged helix-turn-helix transcription repressor HrcA DNA-binding" evidence="7">
    <location>
        <begin position="1"/>
        <end position="71"/>
    </location>
</feature>
<dbReference type="EMBL" id="JAJJVO010000113">
    <property type="protein sequence ID" value="MCC9274125.1"/>
    <property type="molecule type" value="Genomic_DNA"/>
</dbReference>
<evidence type="ECO:0000313" key="9">
    <source>
        <dbReference type="Proteomes" id="UP000813384"/>
    </source>
</evidence>
<dbReference type="Pfam" id="PF01628">
    <property type="entry name" value="HrcA"/>
    <property type="match status" value="1"/>
</dbReference>
<dbReference type="InterPro" id="IPR021153">
    <property type="entry name" value="HrcA_C"/>
</dbReference>
<dbReference type="InterPro" id="IPR005104">
    <property type="entry name" value="WHTH_HrcA_DNA-bd"/>
</dbReference>
<dbReference type="GO" id="GO:0045892">
    <property type="term" value="P:negative regulation of DNA-templated transcription"/>
    <property type="evidence" value="ECO:0007669"/>
    <property type="project" value="UniProtKB-UniRule"/>
</dbReference>
<organism evidence="8 9">
    <name type="scientific">Enterococcus aquimarinus</name>
    <dbReference type="NCBI Taxonomy" id="328396"/>
    <lineage>
        <taxon>Bacteria</taxon>
        <taxon>Bacillati</taxon>
        <taxon>Bacillota</taxon>
        <taxon>Bacilli</taxon>
        <taxon>Lactobacillales</taxon>
        <taxon>Enterococcaceae</taxon>
        <taxon>Enterococcus</taxon>
    </lineage>
</organism>